<organism evidence="2 3">
    <name type="scientific">Kitasatospora gansuensis</name>
    <dbReference type="NCBI Taxonomy" id="258050"/>
    <lineage>
        <taxon>Bacteria</taxon>
        <taxon>Bacillati</taxon>
        <taxon>Actinomycetota</taxon>
        <taxon>Actinomycetes</taxon>
        <taxon>Kitasatosporales</taxon>
        <taxon>Streptomycetaceae</taxon>
        <taxon>Kitasatospora</taxon>
    </lineage>
</organism>
<feature type="region of interest" description="Disordered" evidence="1">
    <location>
        <begin position="1"/>
        <end position="28"/>
    </location>
</feature>
<evidence type="ECO:0000256" key="1">
    <source>
        <dbReference type="SAM" id="MobiDB-lite"/>
    </source>
</evidence>
<proteinExistence type="predicted"/>
<sequence>MAYSSHQRRFFQAPPVTSGRQRVHRSDGHSARCHDELLGFVFRIDPVMAGGASVQGLALGHVWLSREWSAVWTLSGTGG</sequence>
<keyword evidence="3" id="KW-1185">Reference proteome</keyword>
<dbReference type="AlphaFoldDB" id="A0A7W7SJA6"/>
<evidence type="ECO:0000313" key="2">
    <source>
        <dbReference type="EMBL" id="MBB4951392.1"/>
    </source>
</evidence>
<accession>A0A7W7SJA6</accession>
<dbReference type="Proteomes" id="UP000573327">
    <property type="component" value="Unassembled WGS sequence"/>
</dbReference>
<reference evidence="2 3" key="1">
    <citation type="submission" date="2020-08" db="EMBL/GenBank/DDBJ databases">
        <title>Sequencing the genomes of 1000 actinobacteria strains.</title>
        <authorList>
            <person name="Klenk H.-P."/>
        </authorList>
    </citation>
    <scope>NUCLEOTIDE SEQUENCE [LARGE SCALE GENOMIC DNA]</scope>
    <source>
        <strain evidence="2 3">DSM 44786</strain>
    </source>
</reference>
<protein>
    <submittedName>
        <fullName evidence="2">Uncharacterized protein</fullName>
    </submittedName>
</protein>
<gene>
    <name evidence="2" type="ORF">F4556_006927</name>
</gene>
<comment type="caution">
    <text evidence="2">The sequence shown here is derived from an EMBL/GenBank/DDBJ whole genome shotgun (WGS) entry which is preliminary data.</text>
</comment>
<dbReference type="EMBL" id="JACHJR010000001">
    <property type="protein sequence ID" value="MBB4951392.1"/>
    <property type="molecule type" value="Genomic_DNA"/>
</dbReference>
<name>A0A7W7SJA6_9ACTN</name>
<evidence type="ECO:0000313" key="3">
    <source>
        <dbReference type="Proteomes" id="UP000573327"/>
    </source>
</evidence>